<organism evidence="1 2">
    <name type="scientific">Siculibacillus lacustris</name>
    <dbReference type="NCBI Taxonomy" id="1549641"/>
    <lineage>
        <taxon>Bacteria</taxon>
        <taxon>Pseudomonadati</taxon>
        <taxon>Pseudomonadota</taxon>
        <taxon>Alphaproteobacteria</taxon>
        <taxon>Hyphomicrobiales</taxon>
        <taxon>Ancalomicrobiaceae</taxon>
        <taxon>Siculibacillus</taxon>
    </lineage>
</organism>
<evidence type="ECO:0000313" key="1">
    <source>
        <dbReference type="EMBL" id="TBW34979.1"/>
    </source>
</evidence>
<dbReference type="InterPro" id="IPR018661">
    <property type="entry name" value="DUF2093"/>
</dbReference>
<accession>A0A4Q9VIM6</accession>
<dbReference type="AlphaFoldDB" id="A0A4Q9VIM6"/>
<dbReference type="RefSeq" id="WP_131310839.1">
    <property type="nucleotide sequence ID" value="NZ_SJFN01000029.1"/>
</dbReference>
<comment type="caution">
    <text evidence="1">The sequence shown here is derived from an EMBL/GenBank/DDBJ whole genome shotgun (WGS) entry which is preliminary data.</text>
</comment>
<name>A0A4Q9VIM6_9HYPH</name>
<dbReference type="Pfam" id="PF09866">
    <property type="entry name" value="DUF2093"/>
    <property type="match status" value="1"/>
</dbReference>
<keyword evidence="2" id="KW-1185">Reference proteome</keyword>
<dbReference type="Proteomes" id="UP000292781">
    <property type="component" value="Unassembled WGS sequence"/>
</dbReference>
<dbReference type="OrthoDB" id="9801906at2"/>
<evidence type="ECO:0000313" key="2">
    <source>
        <dbReference type="Proteomes" id="UP000292781"/>
    </source>
</evidence>
<dbReference type="EMBL" id="SJFN01000029">
    <property type="protein sequence ID" value="TBW34979.1"/>
    <property type="molecule type" value="Genomic_DNA"/>
</dbReference>
<proteinExistence type="predicted"/>
<protein>
    <submittedName>
        <fullName evidence="1">DUF2093 domain-containing protein</fullName>
    </submittedName>
</protein>
<reference evidence="1 2" key="1">
    <citation type="submission" date="2019-02" db="EMBL/GenBank/DDBJ databases">
        <title>Siculibacillus lacustris gen. nov., sp. nov., a new rosette-forming bacterium isolated from a freshwater crater lake (Lake St. Ana, Romania).</title>
        <authorList>
            <person name="Felfoldi T."/>
            <person name="Marton Z."/>
            <person name="Szabo A."/>
            <person name="Mentes A."/>
            <person name="Boka K."/>
            <person name="Marialigeti K."/>
            <person name="Mathe I."/>
            <person name="Koncz M."/>
            <person name="Schumann P."/>
            <person name="Toth E."/>
        </authorList>
    </citation>
    <scope>NUCLEOTIDE SEQUENCE [LARGE SCALE GENOMIC DNA]</scope>
    <source>
        <strain evidence="1 2">SA-279</strain>
    </source>
</reference>
<gene>
    <name evidence="1" type="ORF">EYW49_17085</name>
</gene>
<sequence>MNRFELPRNNGQAVVRYLDGDFQIIANGTHVVCAVTGRTIPIDELKYWSVERQEAYVDAQASLDRHLQVTGQG</sequence>